<evidence type="ECO:0000313" key="3">
    <source>
        <dbReference type="EMBL" id="RUS80109.1"/>
    </source>
</evidence>
<feature type="compositionally biased region" description="Basic and acidic residues" evidence="1">
    <location>
        <begin position="258"/>
        <end position="284"/>
    </location>
</feature>
<evidence type="ECO:0000313" key="4">
    <source>
        <dbReference type="Proteomes" id="UP000271974"/>
    </source>
</evidence>
<dbReference type="OrthoDB" id="10557326at2759"/>
<proteinExistence type="predicted"/>
<evidence type="ECO:0000256" key="2">
    <source>
        <dbReference type="SAM" id="Phobius"/>
    </source>
</evidence>
<feature type="compositionally biased region" description="Basic and acidic residues" evidence="1">
    <location>
        <begin position="238"/>
        <end position="247"/>
    </location>
</feature>
<protein>
    <submittedName>
        <fullName evidence="3">Uncharacterized protein</fullName>
    </submittedName>
</protein>
<feature type="compositionally biased region" description="Low complexity" evidence="1">
    <location>
        <begin position="150"/>
        <end position="160"/>
    </location>
</feature>
<dbReference type="STRING" id="188477.A0A3S1A168"/>
<feature type="compositionally biased region" description="Polar residues" evidence="1">
    <location>
        <begin position="174"/>
        <end position="194"/>
    </location>
</feature>
<gene>
    <name evidence="3" type="ORF">EGW08_012108</name>
</gene>
<feature type="compositionally biased region" description="Gly residues" evidence="1">
    <location>
        <begin position="81"/>
        <end position="100"/>
    </location>
</feature>
<comment type="caution">
    <text evidence="3">The sequence shown here is derived from an EMBL/GenBank/DDBJ whole genome shotgun (WGS) entry which is preliminary data.</text>
</comment>
<feature type="region of interest" description="Disordered" evidence="1">
    <location>
        <begin position="219"/>
        <end position="317"/>
    </location>
</feature>
<dbReference type="AlphaFoldDB" id="A0A3S1A168"/>
<sequence>MADDKRSEPILTELHVIIIACVCGVIIVTLLVILFCFIFRRRRNAAKNYESGTPAGDPPPYTSVNTSSSGPHKKPSQNNGGPAGGGNAILANSGGGGGYDNQGMDTSDLQLNDLSGQQQQHCYDNNNLNISVNTGAAGDQYHHQHHHHQGFPPQHQQQHQRGMSPSGVGGMHASASTTKPTRATSPPGFTNSSYGPLELQHVTPQADDAAAMLYVGRHQQHPGMRGQPSQQPQSSPRRLAEEEKHLYENQLNQWSENNRMESYPHRDAQSPNKDKYIDLHDRGGGGDMLDYAGGDPNSQPGAGGGGKPKKVIYEVVV</sequence>
<keyword evidence="2" id="KW-0812">Transmembrane</keyword>
<accession>A0A3S1A168</accession>
<dbReference type="EMBL" id="RQTK01000410">
    <property type="protein sequence ID" value="RUS80109.1"/>
    <property type="molecule type" value="Genomic_DNA"/>
</dbReference>
<evidence type="ECO:0000256" key="1">
    <source>
        <dbReference type="SAM" id="MobiDB-lite"/>
    </source>
</evidence>
<dbReference type="Proteomes" id="UP000271974">
    <property type="component" value="Unassembled WGS sequence"/>
</dbReference>
<organism evidence="3 4">
    <name type="scientific">Elysia chlorotica</name>
    <name type="common">Eastern emerald elysia</name>
    <name type="synonym">Sea slug</name>
    <dbReference type="NCBI Taxonomy" id="188477"/>
    <lineage>
        <taxon>Eukaryota</taxon>
        <taxon>Metazoa</taxon>
        <taxon>Spiralia</taxon>
        <taxon>Lophotrochozoa</taxon>
        <taxon>Mollusca</taxon>
        <taxon>Gastropoda</taxon>
        <taxon>Heterobranchia</taxon>
        <taxon>Euthyneura</taxon>
        <taxon>Panpulmonata</taxon>
        <taxon>Sacoglossa</taxon>
        <taxon>Placobranchoidea</taxon>
        <taxon>Plakobranchidae</taxon>
        <taxon>Elysia</taxon>
    </lineage>
</organism>
<name>A0A3S1A168_ELYCH</name>
<feature type="transmembrane region" description="Helical" evidence="2">
    <location>
        <begin position="14"/>
        <end position="39"/>
    </location>
</feature>
<feature type="compositionally biased region" description="Low complexity" evidence="1">
    <location>
        <begin position="288"/>
        <end position="300"/>
    </location>
</feature>
<keyword evidence="2" id="KW-1133">Transmembrane helix</keyword>
<reference evidence="3 4" key="1">
    <citation type="submission" date="2019-01" db="EMBL/GenBank/DDBJ databases">
        <title>A draft genome assembly of the solar-powered sea slug Elysia chlorotica.</title>
        <authorList>
            <person name="Cai H."/>
            <person name="Li Q."/>
            <person name="Fang X."/>
            <person name="Li J."/>
            <person name="Curtis N.E."/>
            <person name="Altenburger A."/>
            <person name="Shibata T."/>
            <person name="Feng M."/>
            <person name="Maeda T."/>
            <person name="Schwartz J.A."/>
            <person name="Shigenobu S."/>
            <person name="Lundholm N."/>
            <person name="Nishiyama T."/>
            <person name="Yang H."/>
            <person name="Hasebe M."/>
            <person name="Li S."/>
            <person name="Pierce S.K."/>
            <person name="Wang J."/>
        </authorList>
    </citation>
    <scope>NUCLEOTIDE SEQUENCE [LARGE SCALE GENOMIC DNA]</scope>
    <source>
        <strain evidence="3">EC2010</strain>
        <tissue evidence="3">Whole organism of an adult</tissue>
    </source>
</reference>
<keyword evidence="2" id="KW-0472">Membrane</keyword>
<dbReference type="CDD" id="cd12087">
    <property type="entry name" value="TM_EGFR-like"/>
    <property type="match status" value="1"/>
</dbReference>
<feature type="region of interest" description="Disordered" evidence="1">
    <location>
        <begin position="48"/>
        <end position="109"/>
    </location>
</feature>
<feature type="compositionally biased region" description="Low complexity" evidence="1">
    <location>
        <begin position="227"/>
        <end position="236"/>
    </location>
</feature>
<keyword evidence="4" id="KW-1185">Reference proteome</keyword>
<feature type="region of interest" description="Disordered" evidence="1">
    <location>
        <begin position="140"/>
        <end position="196"/>
    </location>
</feature>